<dbReference type="Pfam" id="PF05056">
    <property type="entry name" value="DUF674"/>
    <property type="match status" value="2"/>
</dbReference>
<organism evidence="1 2">
    <name type="scientific">Ceratodon purpureus</name>
    <name type="common">Fire moss</name>
    <name type="synonym">Dicranum purpureum</name>
    <dbReference type="NCBI Taxonomy" id="3225"/>
    <lineage>
        <taxon>Eukaryota</taxon>
        <taxon>Viridiplantae</taxon>
        <taxon>Streptophyta</taxon>
        <taxon>Embryophyta</taxon>
        <taxon>Bryophyta</taxon>
        <taxon>Bryophytina</taxon>
        <taxon>Bryopsida</taxon>
        <taxon>Dicranidae</taxon>
        <taxon>Pseudoditrichales</taxon>
        <taxon>Ditrichaceae</taxon>
        <taxon>Ceratodon</taxon>
    </lineage>
</organism>
<protein>
    <submittedName>
        <fullName evidence="1">Uncharacterized protein</fullName>
    </submittedName>
</protein>
<dbReference type="InterPro" id="IPR007750">
    <property type="entry name" value="DUF674"/>
</dbReference>
<dbReference type="EMBL" id="CM026424">
    <property type="protein sequence ID" value="KAG0580201.1"/>
    <property type="molecule type" value="Genomic_DNA"/>
</dbReference>
<keyword evidence="2" id="KW-1185">Reference proteome</keyword>
<gene>
    <name evidence="1" type="ORF">KC19_4G155800</name>
</gene>
<proteinExistence type="predicted"/>
<sequence>MAGPKASDDEAGQELCDHCGMPPCKVDPTISVTLLFSKATRQVLCLEAGKDFVDTLMGFLTLPIGCIIKLLEAASMIHRPECKLAPPASVPLVFPPGLPYSPSPKKAKNAAGEHFAMTSIANILDSVVKLNDRAMAADKNCLVDPKPATPFGAGKLLYLNNTPRTSSTRSTQRSGGATYYACGNACSLYATTSATKCPKHKKKMSVPLKLVEANATSARGTTELSDENFQTPQEGYVKEGTKYMVTNTLDIYASSEAIRALISLNMIRAERVGDLDTMPVSVVTAEVLQLLKLSFISTNVLNDVFGKYCADVKNVGFQDKKKPFFPQCKDEPCCHCSRMGTPMLA</sequence>
<reference evidence="1" key="1">
    <citation type="submission" date="2020-06" db="EMBL/GenBank/DDBJ databases">
        <title>WGS assembly of Ceratodon purpureus strain R40.</title>
        <authorList>
            <person name="Carey S.B."/>
            <person name="Jenkins J."/>
            <person name="Shu S."/>
            <person name="Lovell J.T."/>
            <person name="Sreedasyam A."/>
            <person name="Maumus F."/>
            <person name="Tiley G.P."/>
            <person name="Fernandez-Pozo N."/>
            <person name="Barry K."/>
            <person name="Chen C."/>
            <person name="Wang M."/>
            <person name="Lipzen A."/>
            <person name="Daum C."/>
            <person name="Saski C.A."/>
            <person name="Payton A.C."/>
            <person name="Mcbreen J.C."/>
            <person name="Conrad R.E."/>
            <person name="Kollar L.M."/>
            <person name="Olsson S."/>
            <person name="Huttunen S."/>
            <person name="Landis J.B."/>
            <person name="Wickett N.J."/>
            <person name="Johnson M.G."/>
            <person name="Rensing S.A."/>
            <person name="Grimwood J."/>
            <person name="Schmutz J."/>
            <person name="Mcdaniel S.F."/>
        </authorList>
    </citation>
    <scope>NUCLEOTIDE SEQUENCE</scope>
    <source>
        <strain evidence="1">R40</strain>
    </source>
</reference>
<name>A0A8T0IBK5_CERPU</name>
<evidence type="ECO:0000313" key="2">
    <source>
        <dbReference type="Proteomes" id="UP000822688"/>
    </source>
</evidence>
<comment type="caution">
    <text evidence="1">The sequence shown here is derived from an EMBL/GenBank/DDBJ whole genome shotgun (WGS) entry which is preliminary data.</text>
</comment>
<dbReference type="PANTHER" id="PTHR33103:SF19">
    <property type="entry name" value="OS09G0544700 PROTEIN"/>
    <property type="match status" value="1"/>
</dbReference>
<evidence type="ECO:0000313" key="1">
    <source>
        <dbReference type="EMBL" id="KAG0580201.1"/>
    </source>
</evidence>
<dbReference type="AlphaFoldDB" id="A0A8T0IBK5"/>
<dbReference type="Proteomes" id="UP000822688">
    <property type="component" value="Chromosome 4"/>
</dbReference>
<dbReference type="PANTHER" id="PTHR33103">
    <property type="entry name" value="OS01G0153900 PROTEIN"/>
    <property type="match status" value="1"/>
</dbReference>
<accession>A0A8T0IBK5</accession>